<dbReference type="GeneID" id="59347141"/>
<gene>
    <name evidence="2" type="ORF">MIND_00794000</name>
</gene>
<organism evidence="2 3">
    <name type="scientific">Mycena indigotica</name>
    <dbReference type="NCBI Taxonomy" id="2126181"/>
    <lineage>
        <taxon>Eukaryota</taxon>
        <taxon>Fungi</taxon>
        <taxon>Dikarya</taxon>
        <taxon>Basidiomycota</taxon>
        <taxon>Agaricomycotina</taxon>
        <taxon>Agaricomycetes</taxon>
        <taxon>Agaricomycetidae</taxon>
        <taxon>Agaricales</taxon>
        <taxon>Marasmiineae</taxon>
        <taxon>Mycenaceae</taxon>
        <taxon>Mycena</taxon>
    </lineage>
</organism>
<proteinExistence type="predicted"/>
<protein>
    <submittedName>
        <fullName evidence="2">Spindle pole body component</fullName>
    </submittedName>
</protein>
<dbReference type="Proteomes" id="UP000636479">
    <property type="component" value="Unassembled WGS sequence"/>
</dbReference>
<reference evidence="2" key="1">
    <citation type="submission" date="2020-05" db="EMBL/GenBank/DDBJ databases">
        <title>Mycena genomes resolve the evolution of fungal bioluminescence.</title>
        <authorList>
            <person name="Tsai I.J."/>
        </authorList>
    </citation>
    <scope>NUCLEOTIDE SEQUENCE</scope>
    <source>
        <strain evidence="2">171206Taipei</strain>
    </source>
</reference>
<sequence>MLSEAGCVVHEVIHAQVTDFHKAFCPRHRLISFLQRWKCSSSLLTGDPDAALHRAIISILDIALRFCNIFTSIAGNTTVTLDVSRHSLVSRRHNSRRQRARRKNVVSFSRKDGDLSSDESHQDEEDIDLEDEGQAATSFSVDELKTGFGSVDKLSSELDGLVRFVRRGVESLASGGEDVSASFSVLAFALEDWDL</sequence>
<dbReference type="EMBL" id="JACAZF010000006">
    <property type="protein sequence ID" value="KAF7302269.1"/>
    <property type="molecule type" value="Genomic_DNA"/>
</dbReference>
<keyword evidence="3" id="KW-1185">Reference proteome</keyword>
<dbReference type="RefSeq" id="XP_037220269.1">
    <property type="nucleotide sequence ID" value="XM_037364625.1"/>
</dbReference>
<feature type="region of interest" description="Disordered" evidence="1">
    <location>
        <begin position="92"/>
        <end position="129"/>
    </location>
</feature>
<dbReference type="AlphaFoldDB" id="A0A8H6SMX5"/>
<accession>A0A8H6SMX5</accession>
<evidence type="ECO:0000313" key="3">
    <source>
        <dbReference type="Proteomes" id="UP000636479"/>
    </source>
</evidence>
<feature type="compositionally biased region" description="Basic and acidic residues" evidence="1">
    <location>
        <begin position="109"/>
        <end position="120"/>
    </location>
</feature>
<evidence type="ECO:0000313" key="2">
    <source>
        <dbReference type="EMBL" id="KAF7302269.1"/>
    </source>
</evidence>
<comment type="caution">
    <text evidence="2">The sequence shown here is derived from an EMBL/GenBank/DDBJ whole genome shotgun (WGS) entry which is preliminary data.</text>
</comment>
<dbReference type="OrthoDB" id="66546at2759"/>
<feature type="compositionally biased region" description="Basic residues" evidence="1">
    <location>
        <begin position="92"/>
        <end position="104"/>
    </location>
</feature>
<name>A0A8H6SMX5_9AGAR</name>
<evidence type="ECO:0000256" key="1">
    <source>
        <dbReference type="SAM" id="MobiDB-lite"/>
    </source>
</evidence>